<dbReference type="AlphaFoldDB" id="A0A066VYA3"/>
<dbReference type="PRINTS" id="PR00974">
    <property type="entry name" value="RIBOSOMALS18"/>
</dbReference>
<evidence type="ECO:0000256" key="2">
    <source>
        <dbReference type="ARBA" id="ARBA00022980"/>
    </source>
</evidence>
<dbReference type="PANTHER" id="PTHR13479">
    <property type="entry name" value="30S RIBOSOMAL PROTEIN S18"/>
    <property type="match status" value="1"/>
</dbReference>
<evidence type="ECO:0000313" key="6">
    <source>
        <dbReference type="EMBL" id="KDN46446.1"/>
    </source>
</evidence>
<dbReference type="OMA" id="HITARMF"/>
<name>A0A066VYA3_TILAU</name>
<keyword evidence="7" id="KW-1185">Reference proteome</keyword>
<dbReference type="PANTHER" id="PTHR13479:SF40">
    <property type="entry name" value="SMALL RIBOSOMAL SUBUNIT PROTEIN BS18M"/>
    <property type="match status" value="1"/>
</dbReference>
<proteinExistence type="inferred from homology"/>
<dbReference type="InterPro" id="IPR001648">
    <property type="entry name" value="Ribosomal_bS18"/>
</dbReference>
<comment type="caution">
    <text evidence="6">The sequence shown here is derived from an EMBL/GenBank/DDBJ whole genome shotgun (WGS) entry which is preliminary data.</text>
</comment>
<dbReference type="GO" id="GO:0070181">
    <property type="term" value="F:small ribosomal subunit rRNA binding"/>
    <property type="evidence" value="ECO:0007669"/>
    <property type="project" value="TreeGrafter"/>
</dbReference>
<sequence length="278" mass="30394">MTAKTGTCQLLSLSRQQLSPQARQHLPRVIFASSFRRWQSNESSSSPNRTRSSAGTSSDKTRSSSGSSIRKDPLANMESLAQDVRTANRQASPFVPQRSSTGTSSSTAASSRPMFANLFDTRRQARNAISRNWVRTPGAADSPSLKSQPAPYQSLIWGSYYNPSTFEHAPGEEQFQRRRRAPPLLGPGRKEAEAQDILHKLRLNPGKPSLADDSYKNGALLTSYISEMGKIFSRAESGLTRKSQRNVGKAVRRARAMGILPAMARGGGRGAGVGWREN</sequence>
<dbReference type="InterPro" id="IPR036870">
    <property type="entry name" value="Ribosomal_bS18_sf"/>
</dbReference>
<dbReference type="SUPFAM" id="SSF46911">
    <property type="entry name" value="Ribosomal protein S18"/>
    <property type="match status" value="1"/>
</dbReference>
<keyword evidence="2" id="KW-0689">Ribosomal protein</keyword>
<dbReference type="Proteomes" id="UP000027361">
    <property type="component" value="Unassembled WGS sequence"/>
</dbReference>
<dbReference type="OrthoDB" id="21463at2759"/>
<evidence type="ECO:0000256" key="1">
    <source>
        <dbReference type="ARBA" id="ARBA00005589"/>
    </source>
</evidence>
<organism evidence="6 7">
    <name type="scientific">Tilletiaria anomala (strain ATCC 24038 / CBS 436.72 / UBC 951)</name>
    <dbReference type="NCBI Taxonomy" id="1037660"/>
    <lineage>
        <taxon>Eukaryota</taxon>
        <taxon>Fungi</taxon>
        <taxon>Dikarya</taxon>
        <taxon>Basidiomycota</taxon>
        <taxon>Ustilaginomycotina</taxon>
        <taxon>Exobasidiomycetes</taxon>
        <taxon>Georgefischeriales</taxon>
        <taxon>Tilletiariaceae</taxon>
        <taxon>Tilletiaria</taxon>
    </lineage>
</organism>
<evidence type="ECO:0000256" key="4">
    <source>
        <dbReference type="ARBA" id="ARBA00035264"/>
    </source>
</evidence>
<reference evidence="6 7" key="1">
    <citation type="submission" date="2014-05" db="EMBL/GenBank/DDBJ databases">
        <title>Draft genome sequence of a rare smut relative, Tilletiaria anomala UBC 951.</title>
        <authorList>
            <consortium name="DOE Joint Genome Institute"/>
            <person name="Toome M."/>
            <person name="Kuo A."/>
            <person name="Henrissat B."/>
            <person name="Lipzen A."/>
            <person name="Tritt A."/>
            <person name="Yoshinaga Y."/>
            <person name="Zane M."/>
            <person name="Barry K."/>
            <person name="Grigoriev I.V."/>
            <person name="Spatafora J.W."/>
            <person name="Aimea M.C."/>
        </authorList>
    </citation>
    <scope>NUCLEOTIDE SEQUENCE [LARGE SCALE GENOMIC DNA]</scope>
    <source>
        <strain evidence="6 7">UBC 951</strain>
    </source>
</reference>
<dbReference type="GO" id="GO:0005763">
    <property type="term" value="C:mitochondrial small ribosomal subunit"/>
    <property type="evidence" value="ECO:0007669"/>
    <property type="project" value="TreeGrafter"/>
</dbReference>
<dbReference type="Pfam" id="PF01084">
    <property type="entry name" value="Ribosomal_S18"/>
    <property type="match status" value="1"/>
</dbReference>
<evidence type="ECO:0000256" key="3">
    <source>
        <dbReference type="ARBA" id="ARBA00023274"/>
    </source>
</evidence>
<protein>
    <recommendedName>
        <fullName evidence="4">Small ribosomal subunit protein bS18m</fullName>
    </recommendedName>
</protein>
<dbReference type="GO" id="GO:0032543">
    <property type="term" value="P:mitochondrial translation"/>
    <property type="evidence" value="ECO:0007669"/>
    <property type="project" value="TreeGrafter"/>
</dbReference>
<dbReference type="RefSeq" id="XP_013243535.1">
    <property type="nucleotide sequence ID" value="XM_013388081.1"/>
</dbReference>
<dbReference type="EMBL" id="JMSN01000035">
    <property type="protein sequence ID" value="KDN46446.1"/>
    <property type="molecule type" value="Genomic_DNA"/>
</dbReference>
<feature type="compositionally biased region" description="Low complexity" evidence="5">
    <location>
        <begin position="99"/>
        <end position="111"/>
    </location>
</feature>
<dbReference type="GeneID" id="25261266"/>
<evidence type="ECO:0000256" key="5">
    <source>
        <dbReference type="SAM" id="MobiDB-lite"/>
    </source>
</evidence>
<keyword evidence="3" id="KW-0687">Ribonucleoprotein</keyword>
<dbReference type="STRING" id="1037660.A0A066VYA3"/>
<gene>
    <name evidence="6" type="ORF">K437DRAFT_107254</name>
</gene>
<accession>A0A066VYA3</accession>
<dbReference type="HOGENOM" id="CLU_1001779_0_0_1"/>
<feature type="region of interest" description="Disordered" evidence="5">
    <location>
        <begin position="88"/>
        <end position="113"/>
    </location>
</feature>
<dbReference type="InParanoid" id="A0A066VYA3"/>
<feature type="compositionally biased region" description="Low complexity" evidence="5">
    <location>
        <begin position="38"/>
        <end position="68"/>
    </location>
</feature>
<dbReference type="Gene3D" id="4.10.640.10">
    <property type="entry name" value="Ribosomal protein S18"/>
    <property type="match status" value="1"/>
</dbReference>
<dbReference type="GO" id="GO:0003735">
    <property type="term" value="F:structural constituent of ribosome"/>
    <property type="evidence" value="ECO:0007669"/>
    <property type="project" value="InterPro"/>
</dbReference>
<feature type="region of interest" description="Disordered" evidence="5">
    <location>
        <begin position="38"/>
        <end position="75"/>
    </location>
</feature>
<comment type="similarity">
    <text evidence="1">Belongs to the bacterial ribosomal protein bS18 family.</text>
</comment>
<evidence type="ECO:0000313" key="7">
    <source>
        <dbReference type="Proteomes" id="UP000027361"/>
    </source>
</evidence>